<keyword evidence="3" id="KW-1185">Reference proteome</keyword>
<gene>
    <name evidence="2" type="ORF">CCUS01_12953</name>
</gene>
<proteinExistence type="predicted"/>
<evidence type="ECO:0000313" key="3">
    <source>
        <dbReference type="Proteomes" id="UP001239213"/>
    </source>
</evidence>
<sequence length="171" mass="19368">MPTTLPPSPKTRWCRGNPPLPSSSVQFYPQFFVSFLAVDALEKGSSHCPRTPSQFPQQAQLPRVPRRARHISPRITKAKRQPVTDDTGRPIFTVVQTAIQLGQFRLWKLVKSAPNPSSACGRMGIPITAISGGSSSRWSEKPKRRSKAQFFTFLLRRRLFNEMPCSRHVQR</sequence>
<feature type="compositionally biased region" description="Polar residues" evidence="1">
    <location>
        <begin position="51"/>
        <end position="60"/>
    </location>
</feature>
<feature type="region of interest" description="Disordered" evidence="1">
    <location>
        <begin position="47"/>
        <end position="67"/>
    </location>
</feature>
<evidence type="ECO:0000313" key="2">
    <source>
        <dbReference type="EMBL" id="KAK1498084.1"/>
    </source>
</evidence>
<dbReference type="Proteomes" id="UP001239213">
    <property type="component" value="Unassembled WGS sequence"/>
</dbReference>
<comment type="caution">
    <text evidence="2">The sequence shown here is derived from an EMBL/GenBank/DDBJ whole genome shotgun (WGS) entry which is preliminary data.</text>
</comment>
<name>A0AAI9YCU5_9PEZI</name>
<dbReference type="AlphaFoldDB" id="A0AAI9YCU5"/>
<accession>A0AAI9YCU5</accession>
<protein>
    <submittedName>
        <fullName evidence="2">Uncharacterized protein</fullName>
    </submittedName>
</protein>
<dbReference type="EMBL" id="MPDP01000006">
    <property type="protein sequence ID" value="KAK1498084.1"/>
    <property type="molecule type" value="Genomic_DNA"/>
</dbReference>
<evidence type="ECO:0000256" key="1">
    <source>
        <dbReference type="SAM" id="MobiDB-lite"/>
    </source>
</evidence>
<reference evidence="2" key="1">
    <citation type="submission" date="2016-11" db="EMBL/GenBank/DDBJ databases">
        <title>The genome sequence of Colletotrichum cuscutae.</title>
        <authorList>
            <person name="Baroncelli R."/>
        </authorList>
    </citation>
    <scope>NUCLEOTIDE SEQUENCE</scope>
    <source>
        <strain evidence="2">IMI 304802</strain>
    </source>
</reference>
<organism evidence="2 3">
    <name type="scientific">Colletotrichum cuscutae</name>
    <dbReference type="NCBI Taxonomy" id="1209917"/>
    <lineage>
        <taxon>Eukaryota</taxon>
        <taxon>Fungi</taxon>
        <taxon>Dikarya</taxon>
        <taxon>Ascomycota</taxon>
        <taxon>Pezizomycotina</taxon>
        <taxon>Sordariomycetes</taxon>
        <taxon>Hypocreomycetidae</taxon>
        <taxon>Glomerellales</taxon>
        <taxon>Glomerellaceae</taxon>
        <taxon>Colletotrichum</taxon>
        <taxon>Colletotrichum acutatum species complex</taxon>
    </lineage>
</organism>